<comment type="caution">
    <text evidence="5">The sequence shown here is derived from an EMBL/GenBank/DDBJ whole genome shotgun (WGS) entry which is preliminary data.</text>
</comment>
<name>A0A644W0M7_9ZZZZ</name>
<dbReference type="PANTHER" id="PTHR34698">
    <property type="entry name" value="5-OXOPROLINASE SUBUNIT B"/>
    <property type="match status" value="1"/>
</dbReference>
<organism evidence="5">
    <name type="scientific">bioreactor metagenome</name>
    <dbReference type="NCBI Taxonomy" id="1076179"/>
    <lineage>
        <taxon>unclassified sequences</taxon>
        <taxon>metagenomes</taxon>
        <taxon>ecological metagenomes</taxon>
    </lineage>
</organism>
<protein>
    <submittedName>
        <fullName evidence="5">Kinase A inhibitor</fullName>
    </submittedName>
</protein>
<evidence type="ECO:0000256" key="3">
    <source>
        <dbReference type="ARBA" id="ARBA00022840"/>
    </source>
</evidence>
<accession>A0A644W0M7</accession>
<reference evidence="5" key="1">
    <citation type="submission" date="2019-08" db="EMBL/GenBank/DDBJ databases">
        <authorList>
            <person name="Kucharzyk K."/>
            <person name="Murdoch R.W."/>
            <person name="Higgins S."/>
            <person name="Loffler F."/>
        </authorList>
    </citation>
    <scope>NUCLEOTIDE SEQUENCE</scope>
</reference>
<sequence length="244" mass="25507">MVLTPRAPRFLPCGDAALTVEFAPGIEAAATALALALAADLEAAPLAGLREALPTYRSLTLTYDPCVTGFAALRADLLVRIAGLRPGAVEGARHSIPVFYGGPACLDLARLAAEKGLTEEALIACHLGAGYRVAMIGFAPGFAYLSGLPAALATPRRAEVRQRVPEGALGIGGVQASVNSVAAPSAWSYIGQTPLRLFDANRARPCLLAPGDRLRLRRIGAAEFDALAERARRGEILFDPEEPA</sequence>
<dbReference type="AlphaFoldDB" id="A0A644W0M7"/>
<dbReference type="EMBL" id="VSSQ01000542">
    <property type="protein sequence ID" value="MPL97137.1"/>
    <property type="molecule type" value="Genomic_DNA"/>
</dbReference>
<evidence type="ECO:0000259" key="4">
    <source>
        <dbReference type="SMART" id="SM00796"/>
    </source>
</evidence>
<dbReference type="GO" id="GO:0005524">
    <property type="term" value="F:ATP binding"/>
    <property type="evidence" value="ECO:0007669"/>
    <property type="project" value="UniProtKB-KW"/>
</dbReference>
<evidence type="ECO:0000256" key="2">
    <source>
        <dbReference type="ARBA" id="ARBA00022801"/>
    </source>
</evidence>
<dbReference type="PANTHER" id="PTHR34698:SF2">
    <property type="entry name" value="5-OXOPROLINASE SUBUNIT B"/>
    <property type="match status" value="1"/>
</dbReference>
<evidence type="ECO:0000256" key="1">
    <source>
        <dbReference type="ARBA" id="ARBA00022741"/>
    </source>
</evidence>
<proteinExistence type="predicted"/>
<dbReference type="InterPro" id="IPR029000">
    <property type="entry name" value="Cyclophilin-like_dom_sf"/>
</dbReference>
<dbReference type="SUPFAM" id="SSF160467">
    <property type="entry name" value="PH0987 N-terminal domain-like"/>
    <property type="match status" value="1"/>
</dbReference>
<keyword evidence="1" id="KW-0547">Nucleotide-binding</keyword>
<dbReference type="SMART" id="SM00796">
    <property type="entry name" value="AHS1"/>
    <property type="match status" value="1"/>
</dbReference>
<dbReference type="SUPFAM" id="SSF50891">
    <property type="entry name" value="Cyclophilin-like"/>
    <property type="match status" value="1"/>
</dbReference>
<dbReference type="Pfam" id="PF02682">
    <property type="entry name" value="CT_C_D"/>
    <property type="match status" value="1"/>
</dbReference>
<dbReference type="InterPro" id="IPR010016">
    <property type="entry name" value="PxpB"/>
</dbReference>
<gene>
    <name evidence="5" type="primary">kipI_3</name>
    <name evidence="5" type="ORF">SDC9_43325</name>
</gene>
<dbReference type="Gene3D" id="3.30.1360.40">
    <property type="match status" value="1"/>
</dbReference>
<evidence type="ECO:0000313" key="5">
    <source>
        <dbReference type="EMBL" id="MPL97137.1"/>
    </source>
</evidence>
<keyword evidence="2" id="KW-0378">Hydrolase</keyword>
<dbReference type="Gene3D" id="2.40.100.10">
    <property type="entry name" value="Cyclophilin-like"/>
    <property type="match status" value="1"/>
</dbReference>
<feature type="domain" description="Carboxyltransferase" evidence="4">
    <location>
        <begin position="8"/>
        <end position="208"/>
    </location>
</feature>
<dbReference type="GO" id="GO:0016787">
    <property type="term" value="F:hydrolase activity"/>
    <property type="evidence" value="ECO:0007669"/>
    <property type="project" value="UniProtKB-KW"/>
</dbReference>
<dbReference type="InterPro" id="IPR003833">
    <property type="entry name" value="CT_C_D"/>
</dbReference>
<keyword evidence="3" id="KW-0067">ATP-binding</keyword>